<dbReference type="GO" id="GO:0006367">
    <property type="term" value="P:transcription initiation at RNA polymerase II promoter"/>
    <property type="evidence" value="ECO:0007669"/>
    <property type="project" value="InterPro"/>
</dbReference>
<dbReference type="Gene3D" id="1.25.40.770">
    <property type="entry name" value="TAF6, C-terminal HEAT repeat domain"/>
    <property type="match status" value="1"/>
</dbReference>
<accession>A0A835G9N3</accession>
<dbReference type="Proteomes" id="UP000648187">
    <property type="component" value="Unassembled WGS sequence"/>
</dbReference>
<feature type="compositionally biased region" description="Polar residues" evidence="1">
    <location>
        <begin position="75"/>
        <end position="87"/>
    </location>
</feature>
<evidence type="ECO:0000256" key="1">
    <source>
        <dbReference type="SAM" id="MobiDB-lite"/>
    </source>
</evidence>
<reference evidence="2" key="1">
    <citation type="submission" date="2020-08" db="EMBL/GenBank/DDBJ databases">
        <title>Spodoptera exigua strain:BAW_Kor-Di-RS1 Genome sequencing and assembly.</title>
        <authorList>
            <person name="Kim J."/>
            <person name="Nam H.Y."/>
            <person name="Kwon M."/>
            <person name="Choi J.H."/>
            <person name="Cho S.R."/>
            <person name="Kim G.-H."/>
        </authorList>
    </citation>
    <scope>NUCLEOTIDE SEQUENCE</scope>
    <source>
        <strain evidence="2">BAW_Kor-Di-RS1</strain>
        <tissue evidence="2">Whole-body</tissue>
    </source>
</reference>
<dbReference type="EMBL" id="JACKWZ010000289">
    <property type="protein sequence ID" value="KAF9409906.1"/>
    <property type="molecule type" value="Genomic_DNA"/>
</dbReference>
<dbReference type="InterPro" id="IPR046344">
    <property type="entry name" value="TAF6_C_sf"/>
</dbReference>
<sequence>MIGRLEVLIVFYNDSNCVERSDDTLQEQVINVAAKALSVVSLTCSLQMKMSNSLSSNKSHSKKANSSRERDRNKSVASESGGSSQCDTPPLNEKDGNSSQGKFAGISPDSVVCMAEQAGHEVSTEAITNLAEDVSYKLRQTISKTTVDSWDANTVLMLSDTSPVVGSCITQYVPLGEEKLCVPLDTLLNVTEFALTPQSYVYSSEATVSVEWITDDKSLNNSSNISVSLQNYYTKVARAILNLRKKPKEVAVEDLTTNTRIGPIFPNLFNLAVLVLNDDNLNALNVPAKKPLQSNVLDMVDALCSNPCSLDTNIQQQFQRLFPVMVSNILGNGSLAEKMVAILTKITRTWPSFITIGKGILFDYLAQGTKERLTAPMIKCVMALGRRALVECLADHLDHLDDCIHAPRRNHLQTDLRETILDVSTCLLRSEPTTYLEDYVTTDYTLYEMLGDSILPRRMIFPITDKITNEDTSQEKQSDEEFTYTPVRPVMKRPKLRLIPTTHSLRNGVHRESVFEPTKFKSDKCIRIKIKSCRTQVLRPTVRTSVSMPNYVCPPTGGVVVASGVLNRFRYKLNKSSEPFPIFGAVVFCSTVPQVTNLKGQT</sequence>
<evidence type="ECO:0000313" key="3">
    <source>
        <dbReference type="Proteomes" id="UP000648187"/>
    </source>
</evidence>
<organism evidence="2 3">
    <name type="scientific">Spodoptera exigua</name>
    <name type="common">Beet armyworm</name>
    <name type="synonym">Noctua fulgens</name>
    <dbReference type="NCBI Taxonomy" id="7107"/>
    <lineage>
        <taxon>Eukaryota</taxon>
        <taxon>Metazoa</taxon>
        <taxon>Ecdysozoa</taxon>
        <taxon>Arthropoda</taxon>
        <taxon>Hexapoda</taxon>
        <taxon>Insecta</taxon>
        <taxon>Pterygota</taxon>
        <taxon>Neoptera</taxon>
        <taxon>Endopterygota</taxon>
        <taxon>Lepidoptera</taxon>
        <taxon>Glossata</taxon>
        <taxon>Ditrysia</taxon>
        <taxon>Noctuoidea</taxon>
        <taxon>Noctuidae</taxon>
        <taxon>Amphipyrinae</taxon>
        <taxon>Spodoptera</taxon>
    </lineage>
</organism>
<name>A0A835G9N3_SPOEX</name>
<feature type="region of interest" description="Disordered" evidence="1">
    <location>
        <begin position="53"/>
        <end position="100"/>
    </location>
</feature>
<keyword evidence="3" id="KW-1185">Reference proteome</keyword>
<proteinExistence type="predicted"/>
<evidence type="ECO:0000313" key="2">
    <source>
        <dbReference type="EMBL" id="KAF9409906.1"/>
    </source>
</evidence>
<comment type="caution">
    <text evidence="2">The sequence shown here is derived from an EMBL/GenBank/DDBJ whole genome shotgun (WGS) entry which is preliminary data.</text>
</comment>
<gene>
    <name evidence="2" type="ORF">HW555_010838</name>
</gene>
<dbReference type="AlphaFoldDB" id="A0A835G9N3"/>
<protein>
    <submittedName>
        <fullName evidence="2">Uncharacterized protein</fullName>
    </submittedName>
</protein>